<dbReference type="AlphaFoldDB" id="M5CA27"/>
<proteinExistence type="predicted"/>
<organism evidence="1 2">
    <name type="scientific">Thanatephorus cucumeris (strain AG1-IB / isolate 7/3/14)</name>
    <name type="common">Lettuce bottom rot fungus</name>
    <name type="synonym">Rhizoctonia solani</name>
    <dbReference type="NCBI Taxonomy" id="1108050"/>
    <lineage>
        <taxon>Eukaryota</taxon>
        <taxon>Fungi</taxon>
        <taxon>Dikarya</taxon>
        <taxon>Basidiomycota</taxon>
        <taxon>Agaricomycotina</taxon>
        <taxon>Agaricomycetes</taxon>
        <taxon>Cantharellales</taxon>
        <taxon>Ceratobasidiaceae</taxon>
        <taxon>Rhizoctonia</taxon>
        <taxon>Rhizoctonia solani AG-1</taxon>
    </lineage>
</organism>
<evidence type="ECO:0000313" key="1">
    <source>
        <dbReference type="EMBL" id="CCO36271.1"/>
    </source>
</evidence>
<dbReference type="Proteomes" id="UP000012065">
    <property type="component" value="Unassembled WGS sequence"/>
</dbReference>
<sequence>MLRRWDRIQHAIIESFPSWGTKPIPTWNLYELEPDDKQRAYLQRKISRLGVTEHDFLRWRNACIAYNLPEALDALHTLDKSGDPPVSTPLWVTSHLLRRKVYSPRQASVAVHLALVAVPSYGPLLPAYEQPLLSALELTIRYNLTHVLPALISRILALPTKHHAKILLALCNHDLPSSPPAAISLQLVLNDIKTRSVLLTSETWQSVWNKWVVLHPLGDNFTISLRLQMKDQGFQAPYYPNSKNPKAYTQVATYFLDRVTPSRRDPTMATLTAAAYSKSLSAQFLLGIASTLSKGLLPKCPSQRDQKYPPPSVTFITALILGLIRKGAYSRAIGVWQNAKSQNVHITSNLMEAVVSAYIMSGNFEETLKLLDSYAGSFAKFGPVPTDERARSRLPSTIITLLISRLPAHAKHIAFEQAYERWGIQPDSSALEAVMVGAAQAVAKKSQADLDIRSNMRELSEGFKDLFRKGPVKPEFLQDILSPGPFDKRGAIRIFRDVLVQNWPFIKGMQRGHWEGTPNRQTIKLFIPTPLTTRHLIPADTPNEDSEPRSTFDFNFDPCPLHPSPTPPYPHACPTRRAWTAYLSIINPIQLPRALEMMRFADEFLHARPTPADTPLDLFRPERAAIIDALVRWEDAALAGETPIGRAWEETQQKTVGGVGKEGALRSWMIDWLGEEYVPSRSEIARARIRAAG</sequence>
<gene>
    <name evidence="1" type="ORF">BN14_10402</name>
</gene>
<dbReference type="HOGENOM" id="CLU_397500_0_0_1"/>
<dbReference type="Gene3D" id="1.25.40.10">
    <property type="entry name" value="Tetratricopeptide repeat domain"/>
    <property type="match status" value="1"/>
</dbReference>
<reference evidence="1 2" key="1">
    <citation type="journal article" date="2013" name="J. Biotechnol.">
        <title>Establishment and interpretation of the genome sequence of the phytopathogenic fungus Rhizoctonia solani AG1-IB isolate 7/3/14.</title>
        <authorList>
            <person name="Wibberg D.W."/>
            <person name="Jelonek L.J."/>
            <person name="Rupp O.R."/>
            <person name="Hennig M.H."/>
            <person name="Eikmeyer F.E."/>
            <person name="Goesmann A.G."/>
            <person name="Hartmann A.H."/>
            <person name="Borriss R.B."/>
            <person name="Grosch R.G."/>
            <person name="Puehler A.P."/>
            <person name="Schlueter A.S."/>
        </authorList>
    </citation>
    <scope>NUCLEOTIDE SEQUENCE [LARGE SCALE GENOMIC DNA]</scope>
    <source>
        <strain evidence="2">AG1-IB / isolate 7/3/14</strain>
    </source>
</reference>
<protein>
    <submittedName>
        <fullName evidence="1">Uncharacterized protein</fullName>
    </submittedName>
</protein>
<name>M5CA27_THACB</name>
<dbReference type="InterPro" id="IPR011990">
    <property type="entry name" value="TPR-like_helical_dom_sf"/>
</dbReference>
<evidence type="ECO:0000313" key="2">
    <source>
        <dbReference type="Proteomes" id="UP000012065"/>
    </source>
</evidence>
<dbReference type="EMBL" id="CAOJ01015741">
    <property type="protein sequence ID" value="CCO36271.1"/>
    <property type="molecule type" value="Genomic_DNA"/>
</dbReference>
<comment type="caution">
    <text evidence="1">The sequence shown here is derived from an EMBL/GenBank/DDBJ whole genome shotgun (WGS) entry which is preliminary data.</text>
</comment>
<accession>M5CA27</accession>